<reference evidence="1 2" key="1">
    <citation type="journal article" date="2020" name="Microb. Genom.">
        <title>Genetic diversity of clinical and environmental Mucorales isolates obtained from an investigation of mucormycosis cases among solid organ transplant recipients.</title>
        <authorList>
            <person name="Nguyen M.H."/>
            <person name="Kaul D."/>
            <person name="Muto C."/>
            <person name="Cheng S.J."/>
            <person name="Richter R.A."/>
            <person name="Bruno V.M."/>
            <person name="Liu G."/>
            <person name="Beyhan S."/>
            <person name="Sundermann A.J."/>
            <person name="Mounaud S."/>
            <person name="Pasculle A.W."/>
            <person name="Nierman W.C."/>
            <person name="Driscoll E."/>
            <person name="Cumbie R."/>
            <person name="Clancy C.J."/>
            <person name="Dupont C.L."/>
        </authorList>
    </citation>
    <scope>NUCLEOTIDE SEQUENCE [LARGE SCALE GENOMIC DNA]</scope>
    <source>
        <strain evidence="1 2">GL24</strain>
    </source>
</reference>
<gene>
    <name evidence="1" type="ORF">G6F50_015469</name>
</gene>
<proteinExistence type="predicted"/>
<dbReference type="EMBL" id="JAANIU010008564">
    <property type="protein sequence ID" value="KAG1534814.1"/>
    <property type="molecule type" value="Genomic_DNA"/>
</dbReference>
<dbReference type="AlphaFoldDB" id="A0A9P6XYQ1"/>
<name>A0A9P6XYQ1_9FUNG</name>
<evidence type="ECO:0000313" key="1">
    <source>
        <dbReference type="EMBL" id="KAG1534814.1"/>
    </source>
</evidence>
<keyword evidence="2" id="KW-1185">Reference proteome</keyword>
<evidence type="ECO:0000313" key="2">
    <source>
        <dbReference type="Proteomes" id="UP000740926"/>
    </source>
</evidence>
<dbReference type="Proteomes" id="UP000740926">
    <property type="component" value="Unassembled WGS sequence"/>
</dbReference>
<protein>
    <submittedName>
        <fullName evidence="1">Uncharacterized protein</fullName>
    </submittedName>
</protein>
<sequence length="177" mass="18996">MVHEISGPTLQPKAQRDLRIQVGGGDADARGAGGQRAFGLADVGAAAQQRGAIAYGNGVGQARRRGALQQRRRDFIRRLARQCRQAVQRGALLRLERRQVGLQLFQLAARAGDVQRGAAAGALQAADGVQRFLLHLYRVLGRRQLHAGGAHVGAAWAACASPLAASMARRIWPNRSR</sequence>
<accession>A0A9P6XYQ1</accession>
<organism evidence="1 2">
    <name type="scientific">Rhizopus delemar</name>
    <dbReference type="NCBI Taxonomy" id="936053"/>
    <lineage>
        <taxon>Eukaryota</taxon>
        <taxon>Fungi</taxon>
        <taxon>Fungi incertae sedis</taxon>
        <taxon>Mucoromycota</taxon>
        <taxon>Mucoromycotina</taxon>
        <taxon>Mucoromycetes</taxon>
        <taxon>Mucorales</taxon>
        <taxon>Mucorineae</taxon>
        <taxon>Rhizopodaceae</taxon>
        <taxon>Rhizopus</taxon>
    </lineage>
</organism>
<comment type="caution">
    <text evidence="1">The sequence shown here is derived from an EMBL/GenBank/DDBJ whole genome shotgun (WGS) entry which is preliminary data.</text>
</comment>